<keyword evidence="3" id="KW-1185">Reference proteome</keyword>
<feature type="signal peptide" evidence="1">
    <location>
        <begin position="1"/>
        <end position="18"/>
    </location>
</feature>
<organism evidence="2 3">
    <name type="scientific">Flavobacterium celericrescens</name>
    <dbReference type="NCBI Taxonomy" id="2709780"/>
    <lineage>
        <taxon>Bacteria</taxon>
        <taxon>Pseudomonadati</taxon>
        <taxon>Bacteroidota</taxon>
        <taxon>Flavobacteriia</taxon>
        <taxon>Flavobacteriales</taxon>
        <taxon>Flavobacteriaceae</taxon>
        <taxon>Flavobacterium</taxon>
    </lineage>
</organism>
<dbReference type="RefSeq" id="WP_166236842.1">
    <property type="nucleotide sequence ID" value="NZ_JAAJBV010000005.1"/>
</dbReference>
<sequence length="220" mass="25910">MKYLVSILLVFTAFNSKAQTQQDTIKLTEQDSAIFYSIDLNEIKILPNGEYSVSDDRKNFLILKRRVYKVYPYAKLTADKLTQLNATMAKLKTNKEKKKYFKIVEKYLEEEFEPRLKKLSRKDGQILVKLIHRQTGQSTYDLIKEYKSGWKAFWANSTARLFDINLRTEYKPYTVQEDFHIENILATAFEQKMLTKQEASTPIDVPALNKLWEEKAKKQD</sequence>
<protein>
    <submittedName>
        <fullName evidence="2">DUF4294 domain-containing protein</fullName>
    </submittedName>
</protein>
<reference evidence="2 3" key="1">
    <citation type="submission" date="2020-02" db="EMBL/GenBank/DDBJ databases">
        <authorList>
            <person name="Chen W.-M."/>
        </authorList>
    </citation>
    <scope>NUCLEOTIDE SEQUENCE [LARGE SCALE GENOMIC DNA]</scope>
    <source>
        <strain evidence="2 3">TWA-26</strain>
    </source>
</reference>
<comment type="caution">
    <text evidence="2">The sequence shown here is derived from an EMBL/GenBank/DDBJ whole genome shotgun (WGS) entry which is preliminary data.</text>
</comment>
<evidence type="ECO:0000313" key="3">
    <source>
        <dbReference type="Proteomes" id="UP000761423"/>
    </source>
</evidence>
<dbReference type="EMBL" id="JAAJBV010000005">
    <property type="protein sequence ID" value="NHM04806.1"/>
    <property type="molecule type" value="Genomic_DNA"/>
</dbReference>
<gene>
    <name evidence="2" type="ORF">G4L40_08825</name>
</gene>
<evidence type="ECO:0000313" key="2">
    <source>
        <dbReference type="EMBL" id="NHM04806.1"/>
    </source>
</evidence>
<proteinExistence type="predicted"/>
<name>A0ABX0IC74_9FLAO</name>
<dbReference type="InterPro" id="IPR025636">
    <property type="entry name" value="DUF4294"/>
</dbReference>
<feature type="chain" id="PRO_5046167676" evidence="1">
    <location>
        <begin position="19"/>
        <end position="220"/>
    </location>
</feature>
<accession>A0ABX0IC74</accession>
<keyword evidence="1" id="KW-0732">Signal</keyword>
<dbReference type="Pfam" id="PF14127">
    <property type="entry name" value="DUF4294"/>
    <property type="match status" value="1"/>
</dbReference>
<dbReference type="Proteomes" id="UP000761423">
    <property type="component" value="Unassembled WGS sequence"/>
</dbReference>
<evidence type="ECO:0000256" key="1">
    <source>
        <dbReference type="SAM" id="SignalP"/>
    </source>
</evidence>